<keyword evidence="3" id="KW-0812">Transmembrane</keyword>
<feature type="transmembrane region" description="Helical" evidence="3">
    <location>
        <begin position="146"/>
        <end position="164"/>
    </location>
</feature>
<accession>A0ABP3GKZ0</accession>
<name>A0ABP3GKZ0_9BACI</name>
<feature type="transmembrane region" description="Helical" evidence="3">
    <location>
        <begin position="20"/>
        <end position="39"/>
    </location>
</feature>
<reference evidence="6" key="1">
    <citation type="journal article" date="2019" name="Int. J. Syst. Evol. Microbiol.">
        <title>The Global Catalogue of Microorganisms (GCM) 10K type strain sequencing project: providing services to taxonomists for standard genome sequencing and annotation.</title>
        <authorList>
            <consortium name="The Broad Institute Genomics Platform"/>
            <consortium name="The Broad Institute Genome Sequencing Center for Infectious Disease"/>
            <person name="Wu L."/>
            <person name="Ma J."/>
        </authorList>
    </citation>
    <scope>NUCLEOTIDE SEQUENCE [LARGE SCALE GENOMIC DNA]</scope>
    <source>
        <strain evidence="6">JCM 9731</strain>
    </source>
</reference>
<gene>
    <name evidence="5" type="ORF">GCM10008967_40620</name>
</gene>
<proteinExistence type="predicted"/>
<evidence type="ECO:0000313" key="6">
    <source>
        <dbReference type="Proteomes" id="UP001500782"/>
    </source>
</evidence>
<dbReference type="InterPro" id="IPR004089">
    <property type="entry name" value="MCPsignal_dom"/>
</dbReference>
<evidence type="ECO:0000256" key="2">
    <source>
        <dbReference type="PROSITE-ProRule" id="PRU00284"/>
    </source>
</evidence>
<dbReference type="EMBL" id="BAAADJ010000064">
    <property type="protein sequence ID" value="GAA0346069.1"/>
    <property type="molecule type" value="Genomic_DNA"/>
</dbReference>
<comment type="caution">
    <text evidence="5">The sequence shown here is derived from an EMBL/GenBank/DDBJ whole genome shotgun (WGS) entry which is preliminary data.</text>
</comment>
<keyword evidence="3" id="KW-1133">Transmembrane helix</keyword>
<protein>
    <submittedName>
        <fullName evidence="5">Methyl-accepting chemotaxis protein</fullName>
    </submittedName>
</protein>
<dbReference type="Proteomes" id="UP001500782">
    <property type="component" value="Unassembled WGS sequence"/>
</dbReference>
<feature type="transmembrane region" description="Helical" evidence="3">
    <location>
        <begin position="72"/>
        <end position="89"/>
    </location>
</feature>
<organism evidence="5 6">
    <name type="scientific">Bacillus carboniphilus</name>
    <dbReference type="NCBI Taxonomy" id="86663"/>
    <lineage>
        <taxon>Bacteria</taxon>
        <taxon>Bacillati</taxon>
        <taxon>Bacillota</taxon>
        <taxon>Bacilli</taxon>
        <taxon>Bacillales</taxon>
        <taxon>Bacillaceae</taxon>
        <taxon>Bacillus</taxon>
    </lineage>
</organism>
<evidence type="ECO:0000256" key="1">
    <source>
        <dbReference type="ARBA" id="ARBA00023224"/>
    </source>
</evidence>
<dbReference type="PROSITE" id="PS50111">
    <property type="entry name" value="CHEMOTAXIS_TRANSDUC_2"/>
    <property type="match status" value="1"/>
</dbReference>
<dbReference type="Gene3D" id="1.10.287.950">
    <property type="entry name" value="Methyl-accepting chemotaxis protein"/>
    <property type="match status" value="1"/>
</dbReference>
<evidence type="ECO:0000259" key="4">
    <source>
        <dbReference type="PROSITE" id="PS50111"/>
    </source>
</evidence>
<dbReference type="SUPFAM" id="SSF58104">
    <property type="entry name" value="Methyl-accepting chemotaxis protein (MCP) signaling domain"/>
    <property type="match status" value="1"/>
</dbReference>
<dbReference type="PANTHER" id="PTHR32089:SF112">
    <property type="entry name" value="LYSOZYME-LIKE PROTEIN-RELATED"/>
    <property type="match status" value="1"/>
</dbReference>
<feature type="domain" description="Methyl-accepting transducer" evidence="4">
    <location>
        <begin position="212"/>
        <end position="462"/>
    </location>
</feature>
<keyword evidence="1 2" id="KW-0807">Transducer</keyword>
<evidence type="ECO:0000256" key="3">
    <source>
        <dbReference type="SAM" id="Phobius"/>
    </source>
</evidence>
<keyword evidence="3" id="KW-0472">Membrane</keyword>
<dbReference type="PANTHER" id="PTHR32089">
    <property type="entry name" value="METHYL-ACCEPTING CHEMOTAXIS PROTEIN MCPB"/>
    <property type="match status" value="1"/>
</dbReference>
<feature type="transmembrane region" description="Helical" evidence="3">
    <location>
        <begin position="45"/>
        <end position="65"/>
    </location>
</feature>
<keyword evidence="6" id="KW-1185">Reference proteome</keyword>
<dbReference type="SMART" id="SM00283">
    <property type="entry name" value="MA"/>
    <property type="match status" value="1"/>
</dbReference>
<evidence type="ECO:0000313" key="5">
    <source>
        <dbReference type="EMBL" id="GAA0346069.1"/>
    </source>
</evidence>
<sequence length="496" mass="54916">MTQQSIHQIYEEDLRRKNSLLVKATFISVILATVVDIAMGKELAIILSIIIGGGIGVGIIAYLHFSKKLEKIIPYLSILFVYAVLFIIMENSVSPTAYFLLYFGIGAAAIYMNHSLLVISSLVGYLCMTIFTISHSGDLPLELKNYVTIYLLYGLTTILLYFQFNLSKRFQVQMSSLQNETLSLHKREQQVREKVIESALTLSELLKQVKVQSEDSLHSSQEVNLSINEISAGIQNQTDSISTITKSIGKATDQVEQMKSHANQLDSEAQESVHLTVDGEQKMSLLQENIHQSSTSMKKAEQHMTHLREQAESIQESAKWIQQIAEKTNLLALNASIEAARAGEAGKGFAVVAEEVRKLAETSNATTKQISKSLIQIVEETTISEVLVGETARQLENSVRAAAETEGVFKTLSQHILSLKAHLEGYGDLASTIHGSSVDVEKTVAEFSALMEETNASLQNIALVMREQSTQDENMHSKVENADSSLQELLSLYKEK</sequence>
<dbReference type="Pfam" id="PF00015">
    <property type="entry name" value="MCPsignal"/>
    <property type="match status" value="1"/>
</dbReference>